<keyword evidence="2" id="KW-1185">Reference proteome</keyword>
<sequence>MNSDELLKVYEIESERLLIRSKISRNKEEGHEEGLEEGLKEGLKEGRKEGQIELAILLIETKYHKSGEWLKQCIPQQMKHFHELFVQNISYDDLKKAMAIDKD</sequence>
<evidence type="ECO:0008006" key="3">
    <source>
        <dbReference type="Google" id="ProtNLM"/>
    </source>
</evidence>
<dbReference type="Proteomes" id="UP000295515">
    <property type="component" value="Unassembled WGS sequence"/>
</dbReference>
<accession>A0A4R3Z8Y9</accession>
<dbReference type="EMBL" id="SMCQ01000005">
    <property type="protein sequence ID" value="TCW00923.1"/>
    <property type="molecule type" value="Genomic_DNA"/>
</dbReference>
<reference evidence="1 2" key="1">
    <citation type="submission" date="2019-03" db="EMBL/GenBank/DDBJ databases">
        <title>Genomic Encyclopedia of Type Strains, Phase IV (KMG-IV): sequencing the most valuable type-strain genomes for metagenomic binning, comparative biology and taxonomic classification.</title>
        <authorList>
            <person name="Goeker M."/>
        </authorList>
    </citation>
    <scope>NUCLEOTIDE SEQUENCE [LARGE SCALE GENOMIC DNA]</scope>
    <source>
        <strain evidence="1 2">DSM 29487</strain>
    </source>
</reference>
<dbReference type="GeneID" id="98914843"/>
<dbReference type="RefSeq" id="WP_132226301.1">
    <property type="nucleotide sequence ID" value="NZ_JANKBF010000008.1"/>
</dbReference>
<protein>
    <recommendedName>
        <fullName evidence="3">Essential protein Yae1 N-terminal domain-containing protein</fullName>
    </recommendedName>
</protein>
<organism evidence="1 2">
    <name type="scientific">Longibaculum muris</name>
    <dbReference type="NCBI Taxonomy" id="1796628"/>
    <lineage>
        <taxon>Bacteria</taxon>
        <taxon>Bacillati</taxon>
        <taxon>Bacillota</taxon>
        <taxon>Erysipelotrichia</taxon>
        <taxon>Erysipelotrichales</taxon>
        <taxon>Coprobacillaceae</taxon>
        <taxon>Longibaculum</taxon>
    </lineage>
</organism>
<proteinExistence type="predicted"/>
<evidence type="ECO:0000313" key="1">
    <source>
        <dbReference type="EMBL" id="TCW00923.1"/>
    </source>
</evidence>
<comment type="caution">
    <text evidence="1">The sequence shown here is derived from an EMBL/GenBank/DDBJ whole genome shotgun (WGS) entry which is preliminary data.</text>
</comment>
<name>A0A4R3Z8Y9_9FIRM</name>
<gene>
    <name evidence="1" type="ORF">EDD60_10515</name>
</gene>
<evidence type="ECO:0000313" key="2">
    <source>
        <dbReference type="Proteomes" id="UP000295515"/>
    </source>
</evidence>
<dbReference type="AlphaFoldDB" id="A0A4R3Z8Y9"/>